<organism evidence="1 2">
    <name type="scientific">Hymenobacter elongatus</name>
    <dbReference type="NCBI Taxonomy" id="877208"/>
    <lineage>
        <taxon>Bacteria</taxon>
        <taxon>Pseudomonadati</taxon>
        <taxon>Bacteroidota</taxon>
        <taxon>Cytophagia</taxon>
        <taxon>Cytophagales</taxon>
        <taxon>Hymenobacteraceae</taxon>
        <taxon>Hymenobacter</taxon>
    </lineage>
</organism>
<accession>A0A4Z0PFC1</accession>
<dbReference type="RefSeq" id="WP_167852219.1">
    <property type="nucleotide sequence ID" value="NZ_SRLD01000049.1"/>
</dbReference>
<proteinExistence type="predicted"/>
<dbReference type="SUPFAM" id="SSF51126">
    <property type="entry name" value="Pectin lyase-like"/>
    <property type="match status" value="1"/>
</dbReference>
<dbReference type="InterPro" id="IPR012334">
    <property type="entry name" value="Pectin_lyas_fold"/>
</dbReference>
<protein>
    <submittedName>
        <fullName evidence="1">Uncharacterized protein</fullName>
    </submittedName>
</protein>
<reference evidence="1 2" key="1">
    <citation type="submission" date="2019-04" db="EMBL/GenBank/DDBJ databases">
        <authorList>
            <person name="Feng G."/>
            <person name="Zhang J."/>
            <person name="Zhu H."/>
        </authorList>
    </citation>
    <scope>NUCLEOTIDE SEQUENCE [LARGE SCALE GENOMIC DNA]</scope>
    <source>
        <strain evidence="1 2">JCM 17223</strain>
    </source>
</reference>
<comment type="caution">
    <text evidence="1">The sequence shown here is derived from an EMBL/GenBank/DDBJ whole genome shotgun (WGS) entry which is preliminary data.</text>
</comment>
<dbReference type="AlphaFoldDB" id="A0A4Z0PFC1"/>
<dbReference type="Gene3D" id="2.160.20.10">
    <property type="entry name" value="Single-stranded right-handed beta-helix, Pectin lyase-like"/>
    <property type="match status" value="1"/>
</dbReference>
<gene>
    <name evidence="1" type="ORF">E5J99_18745</name>
</gene>
<keyword evidence="2" id="KW-1185">Reference proteome</keyword>
<evidence type="ECO:0000313" key="2">
    <source>
        <dbReference type="Proteomes" id="UP000297739"/>
    </source>
</evidence>
<evidence type="ECO:0000313" key="1">
    <source>
        <dbReference type="EMBL" id="TGE13838.1"/>
    </source>
</evidence>
<dbReference type="Proteomes" id="UP000297739">
    <property type="component" value="Unassembled WGS sequence"/>
</dbReference>
<name>A0A4Z0PFC1_9BACT</name>
<dbReference type="InterPro" id="IPR011050">
    <property type="entry name" value="Pectin_lyase_fold/virulence"/>
</dbReference>
<dbReference type="EMBL" id="SRLD01000049">
    <property type="protein sequence ID" value="TGE13838.1"/>
    <property type="molecule type" value="Genomic_DNA"/>
</dbReference>
<sequence>MRNQAQVFGKDLENIVVTGKGTFDGAGNTWRPVKKNKLTETQWKRLVEGGGVVNDKKDTWYPSSVLPLLFWGGGRGRRW</sequence>